<comment type="caution">
    <text evidence="10">Lacks conserved residue(s) required for the propagation of feature annotation.</text>
</comment>
<keyword evidence="7 10" id="KW-0067">ATP-binding</keyword>
<evidence type="ECO:0000256" key="8">
    <source>
        <dbReference type="ARBA" id="ARBA00022842"/>
    </source>
</evidence>
<dbReference type="eggNOG" id="COG0324">
    <property type="taxonomic scope" value="Bacteria"/>
</dbReference>
<comment type="function">
    <text evidence="2 10 12">Catalyzes the transfer of a dimethylallyl group onto the adenine at position 37 in tRNAs that read codons beginning with uridine, leading to the formation of N6-(dimethylallyl)adenosine (i(6)A).</text>
</comment>
<dbReference type="EC" id="2.5.1.75" evidence="10"/>
<evidence type="ECO:0000256" key="13">
    <source>
        <dbReference type="RuleBase" id="RU003785"/>
    </source>
</evidence>
<dbReference type="PANTHER" id="PTHR11088:SF60">
    <property type="entry name" value="TRNA DIMETHYLALLYLTRANSFERASE"/>
    <property type="match status" value="1"/>
</dbReference>
<comment type="similarity">
    <text evidence="3 10 13">Belongs to the IPP transferase family.</text>
</comment>
<dbReference type="STRING" id="59196.RICGR_0378"/>
<dbReference type="HAMAP" id="MF_00185">
    <property type="entry name" value="IPP_trans"/>
    <property type="match status" value="1"/>
</dbReference>
<comment type="subunit">
    <text evidence="10">Monomer.</text>
</comment>
<keyword evidence="15" id="KW-1185">Reference proteome</keyword>
<dbReference type="NCBIfam" id="TIGR00174">
    <property type="entry name" value="miaA"/>
    <property type="match status" value="1"/>
</dbReference>
<dbReference type="EMBL" id="AAQJ02000001">
    <property type="protein sequence ID" value="EDP46324.1"/>
    <property type="molecule type" value="Genomic_DNA"/>
</dbReference>
<name>A8PLB7_9COXI</name>
<dbReference type="InterPro" id="IPR039657">
    <property type="entry name" value="Dimethylallyltransferase"/>
</dbReference>
<keyword evidence="8 10" id="KW-0460">Magnesium</keyword>
<evidence type="ECO:0000256" key="12">
    <source>
        <dbReference type="RuleBase" id="RU003784"/>
    </source>
</evidence>
<dbReference type="SUPFAM" id="SSF52540">
    <property type="entry name" value="P-loop containing nucleoside triphosphate hydrolases"/>
    <property type="match status" value="1"/>
</dbReference>
<dbReference type="InterPro" id="IPR027417">
    <property type="entry name" value="P-loop_NTPase"/>
</dbReference>
<feature type="site" description="Interaction with substrate tRNA" evidence="10">
    <location>
        <position position="110"/>
    </location>
</feature>
<dbReference type="GO" id="GO:0052381">
    <property type="term" value="F:tRNA dimethylallyltransferase activity"/>
    <property type="evidence" value="ECO:0007669"/>
    <property type="project" value="UniProtKB-UniRule"/>
</dbReference>
<keyword evidence="4 10" id="KW-0808">Transferase</keyword>
<proteinExistence type="inferred from homology"/>
<comment type="cofactor">
    <cofactor evidence="1 10">
        <name>Mg(2+)</name>
        <dbReference type="ChEBI" id="CHEBI:18420"/>
    </cofactor>
</comment>
<keyword evidence="6 10" id="KW-0547">Nucleotide-binding</keyword>
<evidence type="ECO:0000256" key="10">
    <source>
        <dbReference type="HAMAP-Rule" id="MF_00185"/>
    </source>
</evidence>
<evidence type="ECO:0000256" key="2">
    <source>
        <dbReference type="ARBA" id="ARBA00003213"/>
    </source>
</evidence>
<feature type="binding site" evidence="10">
    <location>
        <begin position="21"/>
        <end position="26"/>
    </location>
    <ligand>
        <name>substrate</name>
    </ligand>
</feature>
<protein>
    <recommendedName>
        <fullName evidence="10">tRNA dimethylallyltransferase</fullName>
        <ecNumber evidence="10">2.5.1.75</ecNumber>
    </recommendedName>
    <alternativeName>
        <fullName evidence="10">Dimethylallyl diphosphate:tRNA dimethylallyltransferase</fullName>
        <shortName evidence="10">DMAPP:tRNA dimethylallyltransferase</shortName>
        <shortName evidence="10">DMATase</shortName>
    </alternativeName>
    <alternativeName>
        <fullName evidence="10">Isopentenyl-diphosphate:tRNA isopentenyltransferase</fullName>
        <shortName evidence="10">IPP transferase</shortName>
        <shortName evidence="10">IPPT</shortName>
        <shortName evidence="10">IPTase</shortName>
    </alternativeName>
</protein>
<dbReference type="InterPro" id="IPR018022">
    <property type="entry name" value="IPT"/>
</dbReference>
<feature type="site" description="Interaction with substrate tRNA" evidence="10">
    <location>
        <position position="132"/>
    </location>
</feature>
<evidence type="ECO:0000256" key="7">
    <source>
        <dbReference type="ARBA" id="ARBA00022840"/>
    </source>
</evidence>
<evidence type="ECO:0000256" key="1">
    <source>
        <dbReference type="ARBA" id="ARBA00001946"/>
    </source>
</evidence>
<sequence>MTAYFIVDTKFKPVICLMGPTACGKTQCAIDLLSYFDLEIISVDSAMIYRGMDIGTAKPSPLTLKQAPHRLINTHDPSEVYSAAEFRSDAINAIDAILNQGRIPLLVGGTMLYFHVLQQGIDALPAANFTIRQQLKTEQATLGLKKLHERLSVIDPIAAQRIHPHDSQRIFRALEVAQLSGNSLTALQTTSSNTLPYYFINIALFPNDRYRLHQTIADRFQTMLAQGFLEEVETLFKRDDLHTDLPAIRTVGYRHLWNYLQGTFSYAHMKDRAIIATRQLAKRQLTWLRSWKTLNTFACYESDTTKKMVHLIKTNLKNANF</sequence>
<accession>A8PLB7</accession>
<evidence type="ECO:0000256" key="11">
    <source>
        <dbReference type="RuleBase" id="RU003783"/>
    </source>
</evidence>
<dbReference type="GO" id="GO:0005524">
    <property type="term" value="F:ATP binding"/>
    <property type="evidence" value="ECO:0007669"/>
    <property type="project" value="UniProtKB-UniRule"/>
</dbReference>
<dbReference type="GO" id="GO:0006400">
    <property type="term" value="P:tRNA modification"/>
    <property type="evidence" value="ECO:0007669"/>
    <property type="project" value="TreeGrafter"/>
</dbReference>
<comment type="caution">
    <text evidence="14">The sequence shown here is derived from an EMBL/GenBank/DDBJ whole genome shotgun (WGS) entry which is preliminary data.</text>
</comment>
<evidence type="ECO:0000256" key="4">
    <source>
        <dbReference type="ARBA" id="ARBA00022679"/>
    </source>
</evidence>
<evidence type="ECO:0000256" key="3">
    <source>
        <dbReference type="ARBA" id="ARBA00005842"/>
    </source>
</evidence>
<evidence type="ECO:0000256" key="9">
    <source>
        <dbReference type="ARBA" id="ARBA00049563"/>
    </source>
</evidence>
<dbReference type="Gene3D" id="1.10.20.140">
    <property type="match status" value="1"/>
</dbReference>
<keyword evidence="5 10" id="KW-0819">tRNA processing</keyword>
<dbReference type="Gene3D" id="3.40.50.300">
    <property type="entry name" value="P-loop containing nucleotide triphosphate hydrolases"/>
    <property type="match status" value="1"/>
</dbReference>
<evidence type="ECO:0000313" key="15">
    <source>
        <dbReference type="Proteomes" id="UP000054075"/>
    </source>
</evidence>
<feature type="region of interest" description="Interaction with substrate tRNA" evidence="10">
    <location>
        <begin position="168"/>
        <end position="172"/>
    </location>
</feature>
<organism evidence="14 15">
    <name type="scientific">Rickettsiella grylli</name>
    <dbReference type="NCBI Taxonomy" id="59196"/>
    <lineage>
        <taxon>Bacteria</taxon>
        <taxon>Pseudomonadati</taxon>
        <taxon>Pseudomonadota</taxon>
        <taxon>Gammaproteobacteria</taxon>
        <taxon>Legionellales</taxon>
        <taxon>Coxiellaceae</taxon>
        <taxon>Rickettsiella</taxon>
    </lineage>
</organism>
<evidence type="ECO:0000256" key="5">
    <source>
        <dbReference type="ARBA" id="ARBA00022694"/>
    </source>
</evidence>
<reference evidence="14" key="1">
    <citation type="submission" date="2006-04" db="EMBL/GenBank/DDBJ databases">
        <authorList>
            <person name="Seshadri R."/>
            <person name="Federici B.A."/>
        </authorList>
    </citation>
    <scope>NUCLEOTIDE SEQUENCE [LARGE SCALE GENOMIC DNA]</scope>
</reference>
<dbReference type="FunFam" id="1.10.20.140:FF:000001">
    <property type="entry name" value="tRNA dimethylallyltransferase"/>
    <property type="match status" value="1"/>
</dbReference>
<feature type="region of interest" description="Interaction with substrate tRNA" evidence="10">
    <location>
        <begin position="44"/>
        <end position="47"/>
    </location>
</feature>
<dbReference type="Proteomes" id="UP000054075">
    <property type="component" value="Unassembled WGS sequence"/>
</dbReference>
<feature type="binding site" evidence="10">
    <location>
        <begin position="19"/>
        <end position="26"/>
    </location>
    <ligand>
        <name>ATP</name>
        <dbReference type="ChEBI" id="CHEBI:30616"/>
    </ligand>
</feature>
<gene>
    <name evidence="10 14" type="primary">miaA</name>
    <name evidence="14" type="ORF">RICGR_0378</name>
</gene>
<reference evidence="14" key="2">
    <citation type="submission" date="2007-10" db="EMBL/GenBank/DDBJ databases">
        <authorList>
            <person name="Myers G.S."/>
        </authorList>
    </citation>
    <scope>NUCLEOTIDE SEQUENCE [LARGE SCALE GENOMIC DNA]</scope>
</reference>
<evidence type="ECO:0000256" key="6">
    <source>
        <dbReference type="ARBA" id="ARBA00022741"/>
    </source>
</evidence>
<dbReference type="PANTHER" id="PTHR11088">
    <property type="entry name" value="TRNA DIMETHYLALLYLTRANSFERASE"/>
    <property type="match status" value="1"/>
</dbReference>
<dbReference type="Pfam" id="PF01715">
    <property type="entry name" value="IPPT"/>
    <property type="match status" value="1"/>
</dbReference>
<dbReference type="AlphaFoldDB" id="A8PLB7"/>
<evidence type="ECO:0000313" key="14">
    <source>
        <dbReference type="EMBL" id="EDP46324.1"/>
    </source>
</evidence>
<comment type="catalytic activity">
    <reaction evidence="9 10 11">
        <text>adenosine(37) in tRNA + dimethylallyl diphosphate = N(6)-dimethylallyladenosine(37) in tRNA + diphosphate</text>
        <dbReference type="Rhea" id="RHEA:26482"/>
        <dbReference type="Rhea" id="RHEA-COMP:10162"/>
        <dbReference type="Rhea" id="RHEA-COMP:10375"/>
        <dbReference type="ChEBI" id="CHEBI:33019"/>
        <dbReference type="ChEBI" id="CHEBI:57623"/>
        <dbReference type="ChEBI" id="CHEBI:74411"/>
        <dbReference type="ChEBI" id="CHEBI:74415"/>
        <dbReference type="EC" id="2.5.1.75"/>
    </reaction>
</comment>